<keyword evidence="1" id="KW-0812">Transmembrane</keyword>
<evidence type="ECO:0000259" key="2">
    <source>
        <dbReference type="Pfam" id="PF01757"/>
    </source>
</evidence>
<gene>
    <name evidence="4" type="ORF">HMPREF9336_00842</name>
</gene>
<feature type="transmembrane region" description="Helical" evidence="1">
    <location>
        <begin position="389"/>
        <end position="410"/>
    </location>
</feature>
<dbReference type="Proteomes" id="UP000004816">
    <property type="component" value="Unassembled WGS sequence"/>
</dbReference>
<dbReference type="Pfam" id="PF01757">
    <property type="entry name" value="Acyl_transf_3"/>
    <property type="match status" value="1"/>
</dbReference>
<keyword evidence="5" id="KW-1185">Reference proteome</keyword>
<feature type="transmembrane region" description="Helical" evidence="1">
    <location>
        <begin position="350"/>
        <end position="368"/>
    </location>
</feature>
<evidence type="ECO:0000256" key="1">
    <source>
        <dbReference type="SAM" id="Phobius"/>
    </source>
</evidence>
<dbReference type="EMBL" id="ACZI02000003">
    <property type="protein sequence ID" value="EFV14298.1"/>
    <property type="molecule type" value="Genomic_DNA"/>
</dbReference>
<protein>
    <recommendedName>
        <fullName evidence="6">Acyltransferase</fullName>
    </recommendedName>
</protein>
<dbReference type="PANTHER" id="PTHR23028:SF53">
    <property type="entry name" value="ACYL_TRANSF_3 DOMAIN-CONTAINING PROTEIN"/>
    <property type="match status" value="1"/>
</dbReference>
<feature type="transmembrane region" description="Helical" evidence="1">
    <location>
        <begin position="203"/>
        <end position="222"/>
    </location>
</feature>
<keyword evidence="1" id="KW-1133">Transmembrane helix</keyword>
<comment type="caution">
    <text evidence="4">The sequence shown here is derived from an EMBL/GenBank/DDBJ whole genome shotgun (WGS) entry which is preliminary data.</text>
</comment>
<dbReference type="InterPro" id="IPR043968">
    <property type="entry name" value="SGNH"/>
</dbReference>
<feature type="transmembrane region" description="Helical" evidence="1">
    <location>
        <begin position="104"/>
        <end position="123"/>
    </location>
</feature>
<dbReference type="PANTHER" id="PTHR23028">
    <property type="entry name" value="ACETYLTRANSFERASE"/>
    <property type="match status" value="1"/>
</dbReference>
<proteinExistence type="predicted"/>
<dbReference type="STRING" id="679197.HMPREF9336_00842"/>
<sequence>MLRGLALPALSLTAPRAGARLARLVARSGPQPGERAEFRPDIQGLRALAVCLVVLYHVWLGRVSGGVDVFFVLTGFFITASLLKAAGGKGVDLRRFWARIIKRLFPAALLVLGAVVVAGVLVLPESRWQQTIAEVMASAVYLENWRLAADSADYFAQHNEASVVQHFWSLSIQGQLYFVWPLLIIAVALAARRLRISPNAPAFFLLVVAFVCSLIWSVRLTAADQRVAYFNSFTRVWEFALGGLLVFVVSAPALPRRAKVVVGWGAVAALVLCGLLLRVSSQFPGYVALWPTLCAAAIVVAGRSGSAYGVDRVLGSRPLRYVGDISYPLYLWHWPVLVFSLILWDRQNPGFLGGTAIIGASALLAVLTHRFVEQPARDSEVGLWARWGVYRFGTAALVAVLVAAQGWQWIGAHKAAALAAAARNGGHPGALALEATSEDDSEPDVPVPSLMDLPKDYASSDKFDCAKPVLHPDLDVCVLRDSEHEHPQLRVALVGDSHVTQFTPAVEAIVRERNWELIDISKGACPFSTGSETVAGDERCVRHNADALDEVLEMKPDLVLTNGTRDARVGLTEQTPQGFVDVWRRLNDNGVRVLAIRDNPRFSFAPARCVESHGRGAAMCDTPRADVLKSEAPYLAMPDVPPNVSFLDLSDYICAREICPPIVGNVYVYMDDNHLSGTYVSTMRPIIESMIDGALAEEH</sequence>
<dbReference type="InterPro" id="IPR002656">
    <property type="entry name" value="Acyl_transf_3_dom"/>
</dbReference>
<dbReference type="GO" id="GO:0009103">
    <property type="term" value="P:lipopolysaccharide biosynthetic process"/>
    <property type="evidence" value="ECO:0007669"/>
    <property type="project" value="TreeGrafter"/>
</dbReference>
<feature type="transmembrane region" description="Helical" evidence="1">
    <location>
        <begin position="63"/>
        <end position="83"/>
    </location>
</feature>
<feature type="transmembrane region" description="Helical" evidence="1">
    <location>
        <begin position="261"/>
        <end position="279"/>
    </location>
</feature>
<keyword evidence="1" id="KW-0472">Membrane</keyword>
<evidence type="ECO:0000259" key="3">
    <source>
        <dbReference type="Pfam" id="PF19040"/>
    </source>
</evidence>
<accession>E5XMX2</accession>
<evidence type="ECO:0000313" key="4">
    <source>
        <dbReference type="EMBL" id="EFV14298.1"/>
    </source>
</evidence>
<dbReference type="GO" id="GO:0016747">
    <property type="term" value="F:acyltransferase activity, transferring groups other than amino-acyl groups"/>
    <property type="evidence" value="ECO:0007669"/>
    <property type="project" value="InterPro"/>
</dbReference>
<name>E5XMX2_SEGRC</name>
<feature type="transmembrane region" description="Helical" evidence="1">
    <location>
        <begin position="325"/>
        <end position="344"/>
    </location>
</feature>
<feature type="transmembrane region" description="Helical" evidence="1">
    <location>
        <begin position="172"/>
        <end position="191"/>
    </location>
</feature>
<dbReference type="HOGENOM" id="CLU_005679_10_1_11"/>
<dbReference type="GO" id="GO:0016020">
    <property type="term" value="C:membrane"/>
    <property type="evidence" value="ECO:0007669"/>
    <property type="project" value="TreeGrafter"/>
</dbReference>
<organism evidence="4 5">
    <name type="scientific">Segniliparus rugosus (strain ATCC BAA-974 / DSM 45345 / CCUG 50838 / CIP 108380 / JCM 13579 / CDC 945)</name>
    <dbReference type="NCBI Taxonomy" id="679197"/>
    <lineage>
        <taxon>Bacteria</taxon>
        <taxon>Bacillati</taxon>
        <taxon>Actinomycetota</taxon>
        <taxon>Actinomycetes</taxon>
        <taxon>Mycobacteriales</taxon>
        <taxon>Segniliparaceae</taxon>
        <taxon>Segniliparus</taxon>
    </lineage>
</organism>
<dbReference type="eggNOG" id="COG1835">
    <property type="taxonomic scope" value="Bacteria"/>
</dbReference>
<feature type="domain" description="SGNH" evidence="3">
    <location>
        <begin position="472"/>
        <end position="688"/>
    </location>
</feature>
<dbReference type="RefSeq" id="WP_007468141.1">
    <property type="nucleotide sequence ID" value="NZ_KI391954.1"/>
</dbReference>
<feature type="transmembrane region" description="Helical" evidence="1">
    <location>
        <begin position="234"/>
        <end position="254"/>
    </location>
</feature>
<reference evidence="4 5" key="1">
    <citation type="journal article" date="2011" name="Stand. Genomic Sci.">
        <title>High quality draft genome sequence of Segniliparus rugosus CDC 945(T)= (ATCC BAA-974(T)).</title>
        <authorList>
            <person name="Earl A.M."/>
            <person name="Desjardins C.A."/>
            <person name="Fitzgerald M.G."/>
            <person name="Arachchi H.M."/>
            <person name="Zeng Q."/>
            <person name="Mehta T."/>
            <person name="Griggs A."/>
            <person name="Birren B.W."/>
            <person name="Toney N.C."/>
            <person name="Carr J."/>
            <person name="Posey J."/>
            <person name="Butler W.R."/>
        </authorList>
    </citation>
    <scope>NUCLEOTIDE SEQUENCE [LARGE SCALE GENOMIC DNA]</scope>
    <source>
        <strain evidence="5">ATCC BAA-974 / DSM 45345 / CCUG 50838 / CIP 108380 / JCM 13579 / CDC 945</strain>
    </source>
</reference>
<dbReference type="OrthoDB" id="3404679at2"/>
<dbReference type="InterPro" id="IPR050879">
    <property type="entry name" value="Acyltransferase_3"/>
</dbReference>
<feature type="transmembrane region" description="Helical" evidence="1">
    <location>
        <begin position="285"/>
        <end position="304"/>
    </location>
</feature>
<evidence type="ECO:0008006" key="6">
    <source>
        <dbReference type="Google" id="ProtNLM"/>
    </source>
</evidence>
<feature type="domain" description="Acyltransferase 3" evidence="2">
    <location>
        <begin position="41"/>
        <end position="369"/>
    </location>
</feature>
<evidence type="ECO:0000313" key="5">
    <source>
        <dbReference type="Proteomes" id="UP000004816"/>
    </source>
</evidence>
<dbReference type="AlphaFoldDB" id="E5XMX2"/>
<dbReference type="Pfam" id="PF19040">
    <property type="entry name" value="SGNH"/>
    <property type="match status" value="1"/>
</dbReference>